<evidence type="ECO:0000313" key="1">
    <source>
        <dbReference type="EMBL" id="MFI6503882.1"/>
    </source>
</evidence>
<gene>
    <name evidence="1" type="ORF">ACIBG2_41300</name>
</gene>
<name>A0ABW7Z7H9_9ACTN</name>
<protein>
    <recommendedName>
        <fullName evidence="3">Fibronectin type III domain-containing protein</fullName>
    </recommendedName>
</protein>
<accession>A0ABW7Z7H9</accession>
<dbReference type="Proteomes" id="UP001612741">
    <property type="component" value="Unassembled WGS sequence"/>
</dbReference>
<proteinExistence type="predicted"/>
<comment type="caution">
    <text evidence="1">The sequence shown here is derived from an EMBL/GenBank/DDBJ whole genome shotgun (WGS) entry which is preliminary data.</text>
</comment>
<organism evidence="1 2">
    <name type="scientific">Nonomuraea typhae</name>
    <dbReference type="NCBI Taxonomy" id="2603600"/>
    <lineage>
        <taxon>Bacteria</taxon>
        <taxon>Bacillati</taxon>
        <taxon>Actinomycetota</taxon>
        <taxon>Actinomycetes</taxon>
        <taxon>Streptosporangiales</taxon>
        <taxon>Streptosporangiaceae</taxon>
        <taxon>Nonomuraea</taxon>
    </lineage>
</organism>
<dbReference type="RefSeq" id="WP_397089646.1">
    <property type="nucleotide sequence ID" value="NZ_JBITGY010000013.1"/>
</dbReference>
<evidence type="ECO:0000313" key="2">
    <source>
        <dbReference type="Proteomes" id="UP001612741"/>
    </source>
</evidence>
<reference evidence="1 2" key="1">
    <citation type="submission" date="2024-10" db="EMBL/GenBank/DDBJ databases">
        <title>The Natural Products Discovery Center: Release of the First 8490 Sequenced Strains for Exploring Actinobacteria Biosynthetic Diversity.</title>
        <authorList>
            <person name="Kalkreuter E."/>
            <person name="Kautsar S.A."/>
            <person name="Yang D."/>
            <person name="Bader C.D."/>
            <person name="Teijaro C.N."/>
            <person name="Fluegel L."/>
            <person name="Davis C.M."/>
            <person name="Simpson J.R."/>
            <person name="Lauterbach L."/>
            <person name="Steele A.D."/>
            <person name="Gui C."/>
            <person name="Meng S."/>
            <person name="Li G."/>
            <person name="Viehrig K."/>
            <person name="Ye F."/>
            <person name="Su P."/>
            <person name="Kiefer A.F."/>
            <person name="Nichols A."/>
            <person name="Cepeda A.J."/>
            <person name="Yan W."/>
            <person name="Fan B."/>
            <person name="Jiang Y."/>
            <person name="Adhikari A."/>
            <person name="Zheng C.-J."/>
            <person name="Schuster L."/>
            <person name="Cowan T.M."/>
            <person name="Smanski M.J."/>
            <person name="Chevrette M.G."/>
            <person name="De Carvalho L.P.S."/>
            <person name="Shen B."/>
        </authorList>
    </citation>
    <scope>NUCLEOTIDE SEQUENCE [LARGE SCALE GENOMIC DNA]</scope>
    <source>
        <strain evidence="1 2">NPDC050545</strain>
    </source>
</reference>
<sequence length="449" mass="48728">MTRLNYTVLTDQVPLEASQDGRTPSIGTLYLVVTNTRRNTPFPRIEVTVPVGDGAGDLTRSQDVAAIRTDGTLTRTRDGFGRLRTPPTTRAVSFARAGQSNVFVARPPARRFKSSDYMVLKLENVTVGAAAGLVMLTVRERLSNGGRPQSRFTVVPLVKAPAKEIPAPRNFRPDADLVEAGTAIGLSWEGSADFDYQIVFPGGPKSGPWVTPSGSPGRHVGRLAAAEAPRRDTTYTLIATSRTTPRQVHTLTTTVQVRNPILENLTVTRGIDTPQVQGTAPARGYLAFTAAGLEIRNESGGYGVVKADRADLNGINTEWVQGRGAGDGRITFPQDGLNVTRAGGQAAGTVFANYADLDIVKTRIVRGRKDDDGWISFRKEGLNIHQERGTKPGTLFANYADLDIVKTRIVRGREDDDGWISFRKEGLNIRRERGMERGTLFAAKTELSG</sequence>
<evidence type="ECO:0008006" key="3">
    <source>
        <dbReference type="Google" id="ProtNLM"/>
    </source>
</evidence>
<keyword evidence="2" id="KW-1185">Reference proteome</keyword>
<dbReference type="EMBL" id="JBITGY010000013">
    <property type="protein sequence ID" value="MFI6503882.1"/>
    <property type="molecule type" value="Genomic_DNA"/>
</dbReference>